<organism evidence="1 2">
    <name type="scientific">Pluteus cervinus</name>
    <dbReference type="NCBI Taxonomy" id="181527"/>
    <lineage>
        <taxon>Eukaryota</taxon>
        <taxon>Fungi</taxon>
        <taxon>Dikarya</taxon>
        <taxon>Basidiomycota</taxon>
        <taxon>Agaricomycotina</taxon>
        <taxon>Agaricomycetes</taxon>
        <taxon>Agaricomycetidae</taxon>
        <taxon>Agaricales</taxon>
        <taxon>Pluteineae</taxon>
        <taxon>Pluteaceae</taxon>
        <taxon>Pluteus</taxon>
    </lineage>
</organism>
<gene>
    <name evidence="1" type="ORF">BDN72DRAFT_958112</name>
</gene>
<name>A0ACD3B0X7_9AGAR</name>
<keyword evidence="2" id="KW-1185">Reference proteome</keyword>
<sequence length="397" mass="44214">MDIPEIHELEEAAKEIVRAAGARGELETLTPRIIRAKLEKHFSLDDGSLGDEPYRSAIKDALKEAVDEVMAEEQPPSSPLRKEKKPVNQPKAKGTKAKQKDKVKEKESPEKKPPAKRKQVNKEPEASSSEKAKGKRKDFKSAEEIVDSSDEGENESPSTSKRKKTPQEPKPKRRKVEANTDDEVEVTEAKPSKVPAASPKKAKSPPKLSSPVKPAKQDKEEEALKSESELSVLIDEPPKPKRKTTKDSSKTKKNTSQGKSRSSNPAPALTKDEETIKRLKSFVLACGVRKVWAKVFQGMDQPSQQIKKLKEILADLGMTSRMSLEQAKAIRAKRELAQELEDVQSFEKATRRQGRHSESKSASEEEEEESEDDGKPVKRKTAHQSIMAFLGDQDDSD</sequence>
<evidence type="ECO:0000313" key="2">
    <source>
        <dbReference type="Proteomes" id="UP000308600"/>
    </source>
</evidence>
<evidence type="ECO:0000313" key="1">
    <source>
        <dbReference type="EMBL" id="TFK71436.1"/>
    </source>
</evidence>
<dbReference type="EMBL" id="ML208298">
    <property type="protein sequence ID" value="TFK71436.1"/>
    <property type="molecule type" value="Genomic_DNA"/>
</dbReference>
<protein>
    <submittedName>
        <fullName evidence="1">Uncharacterized protein</fullName>
    </submittedName>
</protein>
<reference evidence="1 2" key="1">
    <citation type="journal article" date="2019" name="Nat. Ecol. Evol.">
        <title>Megaphylogeny resolves global patterns of mushroom evolution.</title>
        <authorList>
            <person name="Varga T."/>
            <person name="Krizsan K."/>
            <person name="Foldi C."/>
            <person name="Dima B."/>
            <person name="Sanchez-Garcia M."/>
            <person name="Sanchez-Ramirez S."/>
            <person name="Szollosi G.J."/>
            <person name="Szarkandi J.G."/>
            <person name="Papp V."/>
            <person name="Albert L."/>
            <person name="Andreopoulos W."/>
            <person name="Angelini C."/>
            <person name="Antonin V."/>
            <person name="Barry K.W."/>
            <person name="Bougher N.L."/>
            <person name="Buchanan P."/>
            <person name="Buyck B."/>
            <person name="Bense V."/>
            <person name="Catcheside P."/>
            <person name="Chovatia M."/>
            <person name="Cooper J."/>
            <person name="Damon W."/>
            <person name="Desjardin D."/>
            <person name="Finy P."/>
            <person name="Geml J."/>
            <person name="Haridas S."/>
            <person name="Hughes K."/>
            <person name="Justo A."/>
            <person name="Karasinski D."/>
            <person name="Kautmanova I."/>
            <person name="Kiss B."/>
            <person name="Kocsube S."/>
            <person name="Kotiranta H."/>
            <person name="LaButti K.M."/>
            <person name="Lechner B.E."/>
            <person name="Liimatainen K."/>
            <person name="Lipzen A."/>
            <person name="Lukacs Z."/>
            <person name="Mihaltcheva S."/>
            <person name="Morgado L.N."/>
            <person name="Niskanen T."/>
            <person name="Noordeloos M.E."/>
            <person name="Ohm R.A."/>
            <person name="Ortiz-Santana B."/>
            <person name="Ovrebo C."/>
            <person name="Racz N."/>
            <person name="Riley R."/>
            <person name="Savchenko A."/>
            <person name="Shiryaev A."/>
            <person name="Soop K."/>
            <person name="Spirin V."/>
            <person name="Szebenyi C."/>
            <person name="Tomsovsky M."/>
            <person name="Tulloss R.E."/>
            <person name="Uehling J."/>
            <person name="Grigoriev I.V."/>
            <person name="Vagvolgyi C."/>
            <person name="Papp T."/>
            <person name="Martin F.M."/>
            <person name="Miettinen O."/>
            <person name="Hibbett D.S."/>
            <person name="Nagy L.G."/>
        </authorList>
    </citation>
    <scope>NUCLEOTIDE SEQUENCE [LARGE SCALE GENOMIC DNA]</scope>
    <source>
        <strain evidence="1 2">NL-1719</strain>
    </source>
</reference>
<proteinExistence type="predicted"/>
<accession>A0ACD3B0X7</accession>
<dbReference type="Proteomes" id="UP000308600">
    <property type="component" value="Unassembled WGS sequence"/>
</dbReference>